<evidence type="ECO:0000313" key="13">
    <source>
        <dbReference type="Proteomes" id="UP000813462"/>
    </source>
</evidence>
<dbReference type="FunFam" id="2.40.30.10:FF:000059">
    <property type="entry name" value="dual oxidase isoform X1"/>
    <property type="match status" value="1"/>
</dbReference>
<evidence type="ECO:0000256" key="5">
    <source>
        <dbReference type="ARBA" id="ARBA00022827"/>
    </source>
</evidence>
<dbReference type="Pfam" id="PF08022">
    <property type="entry name" value="FAD_binding_8"/>
    <property type="match status" value="1"/>
</dbReference>
<evidence type="ECO:0000256" key="2">
    <source>
        <dbReference type="ARBA" id="ARBA00022630"/>
    </source>
</evidence>
<dbReference type="GO" id="GO:0016174">
    <property type="term" value="F:NAD(P)H oxidase H2O2-forming activity"/>
    <property type="evidence" value="ECO:0007669"/>
    <property type="project" value="TreeGrafter"/>
</dbReference>
<dbReference type="GO" id="GO:0005886">
    <property type="term" value="C:plasma membrane"/>
    <property type="evidence" value="ECO:0007669"/>
    <property type="project" value="TreeGrafter"/>
</dbReference>
<dbReference type="SUPFAM" id="SSF63380">
    <property type="entry name" value="Riboflavin synthase domain-like"/>
    <property type="match status" value="1"/>
</dbReference>
<keyword evidence="4" id="KW-0479">Metal-binding</keyword>
<dbReference type="PANTHER" id="PTHR11972:SF127">
    <property type="entry name" value="RESPIRATORY BURST OXIDASE HOMOLOG PROTEIN A-LIKE"/>
    <property type="match status" value="1"/>
</dbReference>
<dbReference type="InterPro" id="IPR017938">
    <property type="entry name" value="Riboflavin_synthase-like_b-brl"/>
</dbReference>
<sequence length="306" mass="35108">MEFLIFIGITGHGCGAVKWKDIEKRFNRLALIRNSHEPVVKWSDFGFCIGVIETWMGKLRRWILSRMRYFDRTLMFMVIRSNIATTDVATGIVMVILMAMAFSLAAKWPSRRSPSLPSLVQRVTGYNTFCYSHHLFILVYALLVIHSMFLFLTDNTIEKTASFYPGKVLYLTLQKPESLSYRSGMYIFIQCPQISSVEWHPFSLTSGPVDDFQRVHIRTLGEWSYQIYSLYQEATSYGVREHPKIYIDGPYGAASQDHIKYDIVLLIGLGIGATPFISILKDIVNFIQNACCNNVRSLSLQSFLYV</sequence>
<comment type="caution">
    <text evidence="12">The sequence shown here is derived from an EMBL/GenBank/DDBJ whole genome shotgun (WGS) entry which is preliminary data.</text>
</comment>
<evidence type="ECO:0000256" key="9">
    <source>
        <dbReference type="ARBA" id="ARBA00023136"/>
    </source>
</evidence>
<keyword evidence="9 10" id="KW-0472">Membrane</keyword>
<dbReference type="Gene3D" id="3.40.50.80">
    <property type="entry name" value="Nucleotide-binding domain of ferredoxin-NADP reductase (FNR) module"/>
    <property type="match status" value="1"/>
</dbReference>
<dbReference type="GO" id="GO:0009653">
    <property type="term" value="P:anatomical structure morphogenesis"/>
    <property type="evidence" value="ECO:0007669"/>
    <property type="project" value="UniProtKB-ARBA"/>
</dbReference>
<feature type="domain" description="FAD-binding FR-type" evidence="11">
    <location>
        <begin position="145"/>
        <end position="257"/>
    </location>
</feature>
<comment type="subcellular location">
    <subcellularLocation>
        <location evidence="1">Membrane</location>
        <topology evidence="1">Multi-pass membrane protein</topology>
    </subcellularLocation>
</comment>
<dbReference type="Proteomes" id="UP000813462">
    <property type="component" value="Unassembled WGS sequence"/>
</dbReference>
<name>A0A978V220_ZIZJJ</name>
<dbReference type="GO" id="GO:0046872">
    <property type="term" value="F:metal ion binding"/>
    <property type="evidence" value="ECO:0007669"/>
    <property type="project" value="UniProtKB-KW"/>
</dbReference>
<dbReference type="AlphaFoldDB" id="A0A978V220"/>
<dbReference type="EMBL" id="JAEACU010000007">
    <property type="protein sequence ID" value="KAH7521403.1"/>
    <property type="molecule type" value="Genomic_DNA"/>
</dbReference>
<organism evidence="12 13">
    <name type="scientific">Ziziphus jujuba var. spinosa</name>
    <dbReference type="NCBI Taxonomy" id="714518"/>
    <lineage>
        <taxon>Eukaryota</taxon>
        <taxon>Viridiplantae</taxon>
        <taxon>Streptophyta</taxon>
        <taxon>Embryophyta</taxon>
        <taxon>Tracheophyta</taxon>
        <taxon>Spermatophyta</taxon>
        <taxon>Magnoliopsida</taxon>
        <taxon>eudicotyledons</taxon>
        <taxon>Gunneridae</taxon>
        <taxon>Pentapetalae</taxon>
        <taxon>rosids</taxon>
        <taxon>fabids</taxon>
        <taxon>Rosales</taxon>
        <taxon>Rhamnaceae</taxon>
        <taxon>Paliureae</taxon>
        <taxon>Ziziphus</taxon>
    </lineage>
</organism>
<proteinExistence type="predicted"/>
<evidence type="ECO:0000259" key="11">
    <source>
        <dbReference type="PROSITE" id="PS51384"/>
    </source>
</evidence>
<evidence type="ECO:0000256" key="1">
    <source>
        <dbReference type="ARBA" id="ARBA00004141"/>
    </source>
</evidence>
<gene>
    <name evidence="12" type="ORF">FEM48_Zijuj07G0029300</name>
</gene>
<keyword evidence="7 10" id="KW-1133">Transmembrane helix</keyword>
<dbReference type="PROSITE" id="PS51384">
    <property type="entry name" value="FAD_FR"/>
    <property type="match status" value="1"/>
</dbReference>
<accession>A0A978V220</accession>
<feature type="transmembrane region" description="Helical" evidence="10">
    <location>
        <begin position="126"/>
        <end position="152"/>
    </location>
</feature>
<dbReference type="Pfam" id="PF08030">
    <property type="entry name" value="NAD_binding_6"/>
    <property type="match status" value="1"/>
</dbReference>
<evidence type="ECO:0000313" key="12">
    <source>
        <dbReference type="EMBL" id="KAH7521403.1"/>
    </source>
</evidence>
<dbReference type="PANTHER" id="PTHR11972">
    <property type="entry name" value="NADPH OXIDASE"/>
    <property type="match status" value="1"/>
</dbReference>
<dbReference type="SUPFAM" id="SSF52343">
    <property type="entry name" value="Ferredoxin reductase-like, C-terminal NADP-linked domain"/>
    <property type="match status" value="1"/>
</dbReference>
<dbReference type="InterPro" id="IPR013112">
    <property type="entry name" value="FAD-bd_8"/>
</dbReference>
<dbReference type="InterPro" id="IPR039261">
    <property type="entry name" value="FNR_nucleotide-bd"/>
</dbReference>
<reference evidence="12" key="1">
    <citation type="journal article" date="2021" name="Front. Plant Sci.">
        <title>Chromosome-Scale Genome Assembly for Chinese Sour Jujube and Insights Into Its Genome Evolution and Domestication Signature.</title>
        <authorList>
            <person name="Shen L.-Y."/>
            <person name="Luo H."/>
            <person name="Wang X.-L."/>
            <person name="Wang X.-M."/>
            <person name="Qiu X.-J."/>
            <person name="Liu H."/>
            <person name="Zhou S.-S."/>
            <person name="Jia K.-H."/>
            <person name="Nie S."/>
            <person name="Bao Y.-T."/>
            <person name="Zhang R.-G."/>
            <person name="Yun Q.-Z."/>
            <person name="Chai Y.-H."/>
            <person name="Lu J.-Y."/>
            <person name="Li Y."/>
            <person name="Zhao S.-W."/>
            <person name="Mao J.-F."/>
            <person name="Jia S.-G."/>
            <person name="Mao Y.-M."/>
        </authorList>
    </citation>
    <scope>NUCLEOTIDE SEQUENCE</scope>
    <source>
        <strain evidence="12">AT0</strain>
        <tissue evidence="12">Leaf</tissue>
    </source>
</reference>
<dbReference type="InterPro" id="IPR050369">
    <property type="entry name" value="RBOH/FRE"/>
</dbReference>
<evidence type="ECO:0000256" key="3">
    <source>
        <dbReference type="ARBA" id="ARBA00022692"/>
    </source>
</evidence>
<evidence type="ECO:0000256" key="7">
    <source>
        <dbReference type="ARBA" id="ARBA00022989"/>
    </source>
</evidence>
<evidence type="ECO:0000256" key="6">
    <source>
        <dbReference type="ARBA" id="ARBA00022857"/>
    </source>
</evidence>
<keyword evidence="8" id="KW-0560">Oxidoreductase</keyword>
<dbReference type="GO" id="GO:0016175">
    <property type="term" value="F:superoxide-generating NAD(P)H oxidase activity"/>
    <property type="evidence" value="ECO:0007669"/>
    <property type="project" value="UniProtKB-ARBA"/>
</dbReference>
<dbReference type="InterPro" id="IPR017927">
    <property type="entry name" value="FAD-bd_FR_type"/>
</dbReference>
<evidence type="ECO:0000256" key="4">
    <source>
        <dbReference type="ARBA" id="ARBA00022723"/>
    </source>
</evidence>
<feature type="transmembrane region" description="Helical" evidence="10">
    <location>
        <begin position="78"/>
        <end position="106"/>
    </location>
</feature>
<dbReference type="GO" id="GO:0042742">
    <property type="term" value="P:defense response to bacterium"/>
    <property type="evidence" value="ECO:0007669"/>
    <property type="project" value="UniProtKB-ARBA"/>
</dbReference>
<dbReference type="InterPro" id="IPR013121">
    <property type="entry name" value="Fe_red_NAD-bd_6"/>
</dbReference>
<dbReference type="CDD" id="cd06186">
    <property type="entry name" value="NOX_Duox_like_FAD_NADP"/>
    <property type="match status" value="1"/>
</dbReference>
<evidence type="ECO:0000256" key="10">
    <source>
        <dbReference type="SAM" id="Phobius"/>
    </source>
</evidence>
<protein>
    <recommendedName>
        <fullName evidence="11">FAD-binding FR-type domain-containing protein</fullName>
    </recommendedName>
</protein>
<evidence type="ECO:0000256" key="8">
    <source>
        <dbReference type="ARBA" id="ARBA00023002"/>
    </source>
</evidence>
<keyword evidence="5" id="KW-0274">FAD</keyword>
<keyword evidence="6" id="KW-0521">NADP</keyword>
<keyword evidence="2" id="KW-0285">Flavoprotein</keyword>
<dbReference type="Gene3D" id="2.40.30.10">
    <property type="entry name" value="Translation factors"/>
    <property type="match status" value="1"/>
</dbReference>
<keyword evidence="3 10" id="KW-0812">Transmembrane</keyword>